<dbReference type="Proteomes" id="UP000251485">
    <property type="component" value="Unassembled WGS sequence"/>
</dbReference>
<dbReference type="GO" id="GO:0005971">
    <property type="term" value="C:ribonucleoside-diphosphate reductase complex"/>
    <property type="evidence" value="ECO:0007669"/>
    <property type="project" value="TreeGrafter"/>
</dbReference>
<keyword evidence="8" id="KW-1015">Disulfide bond</keyword>
<dbReference type="InterPro" id="IPR005144">
    <property type="entry name" value="ATP-cone_dom"/>
</dbReference>
<keyword evidence="6 11" id="KW-0560">Oxidoreductase</keyword>
<evidence type="ECO:0000256" key="11">
    <source>
        <dbReference type="RuleBase" id="RU003410"/>
    </source>
</evidence>
<protein>
    <recommendedName>
        <fullName evidence="2 11">Ribonucleoside-diphosphate reductase</fullName>
        <ecNumber evidence="2 11">1.17.4.1</ecNumber>
    </recommendedName>
</protein>
<dbReference type="EMBL" id="UAUE01000007">
    <property type="protein sequence ID" value="SPY94918.1"/>
    <property type="molecule type" value="Genomic_DNA"/>
</dbReference>
<dbReference type="PRINTS" id="PR01183">
    <property type="entry name" value="RIBORDTASEM1"/>
</dbReference>
<dbReference type="UniPathway" id="UPA00326"/>
<dbReference type="Pfam" id="PF02867">
    <property type="entry name" value="Ribonuc_red_lgC"/>
    <property type="match status" value="1"/>
</dbReference>
<accession>A0A2X2BKA1</accession>
<dbReference type="PANTHER" id="PTHR11573:SF6">
    <property type="entry name" value="RIBONUCLEOSIDE-DIPHOSPHATE REDUCTASE LARGE SUBUNIT"/>
    <property type="match status" value="1"/>
</dbReference>
<dbReference type="InterPro" id="IPR013346">
    <property type="entry name" value="NrdE_NrdA_C"/>
</dbReference>
<dbReference type="Gene3D" id="1.10.1650.20">
    <property type="match status" value="1"/>
</dbReference>
<comment type="catalytic activity">
    <reaction evidence="9 11">
        <text>a 2'-deoxyribonucleoside 5'-diphosphate + [thioredoxin]-disulfide + H2O = a ribonucleoside 5'-diphosphate + [thioredoxin]-dithiol</text>
        <dbReference type="Rhea" id="RHEA:23252"/>
        <dbReference type="Rhea" id="RHEA-COMP:10698"/>
        <dbReference type="Rhea" id="RHEA-COMP:10700"/>
        <dbReference type="ChEBI" id="CHEBI:15377"/>
        <dbReference type="ChEBI" id="CHEBI:29950"/>
        <dbReference type="ChEBI" id="CHEBI:50058"/>
        <dbReference type="ChEBI" id="CHEBI:57930"/>
        <dbReference type="ChEBI" id="CHEBI:73316"/>
        <dbReference type="EC" id="1.17.4.1"/>
    </reaction>
</comment>
<dbReference type="NCBIfam" id="TIGR02506">
    <property type="entry name" value="NrdE_NrdA"/>
    <property type="match status" value="1"/>
</dbReference>
<keyword evidence="3" id="KW-0021">Allosteric enzyme</keyword>
<comment type="function">
    <text evidence="11">Provides the precursors necessary for DNA synthesis. Catalyzes the biosynthesis of deoxyribonucleotides from the corresponding ribonucleotides.</text>
</comment>
<organism evidence="13 14">
    <name type="scientific">Proteus mirabilis</name>
    <dbReference type="NCBI Taxonomy" id="584"/>
    <lineage>
        <taxon>Bacteria</taxon>
        <taxon>Pseudomonadati</taxon>
        <taxon>Pseudomonadota</taxon>
        <taxon>Gammaproteobacteria</taxon>
        <taxon>Enterobacterales</taxon>
        <taxon>Morganellaceae</taxon>
        <taxon>Proteus</taxon>
    </lineage>
</organism>
<dbReference type="InterPro" id="IPR008926">
    <property type="entry name" value="RNR_R1-su_N"/>
</dbReference>
<dbReference type="Gene3D" id="3.20.70.20">
    <property type="match status" value="1"/>
</dbReference>
<evidence type="ECO:0000313" key="14">
    <source>
        <dbReference type="Proteomes" id="UP000251485"/>
    </source>
</evidence>
<gene>
    <name evidence="13" type="primary">nrdA_1</name>
    <name evidence="13" type="ORF">NCTC10975_01273</name>
</gene>
<proteinExistence type="inferred from homology"/>
<reference evidence="13 14" key="1">
    <citation type="submission" date="2018-06" db="EMBL/GenBank/DDBJ databases">
        <authorList>
            <consortium name="Pathogen Informatics"/>
            <person name="Doyle S."/>
        </authorList>
    </citation>
    <scope>NUCLEOTIDE SEQUENCE [LARGE SCALE GENOMIC DNA]</scope>
    <source>
        <strain evidence="13 14">NCTC10975</strain>
    </source>
</reference>
<dbReference type="Pfam" id="PF00317">
    <property type="entry name" value="Ribonuc_red_lgN"/>
    <property type="match status" value="1"/>
</dbReference>
<evidence type="ECO:0000256" key="1">
    <source>
        <dbReference type="ARBA" id="ARBA00010406"/>
    </source>
</evidence>
<dbReference type="PROSITE" id="PS51161">
    <property type="entry name" value="ATP_CONE"/>
    <property type="match status" value="1"/>
</dbReference>
<comment type="similarity">
    <text evidence="1 11">Belongs to the ribonucleoside diphosphate reductase large chain family.</text>
</comment>
<dbReference type="InterPro" id="IPR013509">
    <property type="entry name" value="RNR_lsu_N"/>
</dbReference>
<dbReference type="NCBIfam" id="NF006578">
    <property type="entry name" value="PRK09103.1"/>
    <property type="match status" value="1"/>
</dbReference>
<evidence type="ECO:0000259" key="12">
    <source>
        <dbReference type="PROSITE" id="PS51161"/>
    </source>
</evidence>
<dbReference type="SUPFAM" id="SSF51998">
    <property type="entry name" value="PFL-like glycyl radical enzymes"/>
    <property type="match status" value="1"/>
</dbReference>
<dbReference type="SUPFAM" id="SSF48168">
    <property type="entry name" value="R1 subunit of ribonucleotide reductase, N-terminal domain"/>
    <property type="match status" value="1"/>
</dbReference>
<dbReference type="InterPro" id="IPR000788">
    <property type="entry name" value="RNR_lg_C"/>
</dbReference>
<evidence type="ECO:0000256" key="10">
    <source>
        <dbReference type="PROSITE-ProRule" id="PRU00492"/>
    </source>
</evidence>
<keyword evidence="7 11" id="KW-0215">Deoxyribonucleotide synthesis</keyword>
<evidence type="ECO:0000256" key="9">
    <source>
        <dbReference type="ARBA" id="ARBA00047754"/>
    </source>
</evidence>
<evidence type="ECO:0000256" key="5">
    <source>
        <dbReference type="ARBA" id="ARBA00022840"/>
    </source>
</evidence>
<keyword evidence="5 10" id="KW-0067">ATP-binding</keyword>
<sequence>MSLFSQVELRSQIQFYDGIKTADIHETLVKAAADLISGETPDYQYLAARLAVFNLRKKAYGQFEPPALYDHVKHLVELGKYDRHLLEDYTKEEFEQMDKFIVHQRDMNFSYAAVKQLEGKYFVQNRITGDIYESAQFLYVLVAACLFSRYPKETRMDYIERFYNAVSTFKISLPTPIMAGVRTPTRQFSSCVLIECDDSLDSINATSSAIVKYVSQRAGIGINAGRIRALGSAIRNGEAFHTGCIPFYKHFQTAVKSCSQGGVRGGAATLFYPLWHLEVESLLVLKNNRGVEDNRVRHLDYGVQLNKLMYERLIKGQDITLFSPSDVPGLYDAFFADQDEFERLYVQYEKDKSIRQKQVKAVELFSLMMQERASTGRIYIQNVDHCNTHSPFDPAIAPIRQSNLCLEIALPTKPLNDIKDPNGEIALCTLSAFNLGAIENLDDLEELARLAVRALDALLDYQDYPILAAKQGAMGRRTLGIGVINFAYYLAKHGVRYSDGSANNLTHRAFEAIQYYLLKASNELAKEQGACPWFNETTYAEGILPIDTYKKSLDVLTNEPLHYDWESLRKEIKQYGLRNSTLSALMPSETSSQISNATNGIEPPRGYISIKASKDGILRQVVPEYERLKGAYELLWQMPSIEGYLQLVGIMQKFVDQAISANTNYDPTRFPSGKVPMNQLLKDLLLAYKYGVKTLYYHNTRDGAEDVQGDLEEVVETADSDCEGGACKI</sequence>
<evidence type="ECO:0000256" key="6">
    <source>
        <dbReference type="ARBA" id="ARBA00023002"/>
    </source>
</evidence>
<evidence type="ECO:0000256" key="3">
    <source>
        <dbReference type="ARBA" id="ARBA00022533"/>
    </source>
</evidence>
<evidence type="ECO:0000256" key="4">
    <source>
        <dbReference type="ARBA" id="ARBA00022741"/>
    </source>
</evidence>
<feature type="domain" description="ATP-cone" evidence="12">
    <location>
        <begin position="1"/>
        <end position="61"/>
    </location>
</feature>
<dbReference type="EC" id="1.17.4.1" evidence="2 11"/>
<dbReference type="GO" id="GO:0005524">
    <property type="term" value="F:ATP binding"/>
    <property type="evidence" value="ECO:0007669"/>
    <property type="project" value="UniProtKB-UniRule"/>
</dbReference>
<dbReference type="InterPro" id="IPR039718">
    <property type="entry name" value="Rrm1"/>
</dbReference>
<dbReference type="GO" id="GO:0004748">
    <property type="term" value="F:ribonucleoside-diphosphate reductase activity, thioredoxin disulfide as acceptor"/>
    <property type="evidence" value="ECO:0007669"/>
    <property type="project" value="UniProtKB-EC"/>
</dbReference>
<evidence type="ECO:0000256" key="2">
    <source>
        <dbReference type="ARBA" id="ARBA00012274"/>
    </source>
</evidence>
<dbReference type="PANTHER" id="PTHR11573">
    <property type="entry name" value="RIBONUCLEOSIDE-DIPHOSPHATE REDUCTASE LARGE CHAIN"/>
    <property type="match status" value="1"/>
</dbReference>
<name>A0A2X2BKA1_PROMI</name>
<evidence type="ECO:0000256" key="8">
    <source>
        <dbReference type="ARBA" id="ARBA00023157"/>
    </source>
</evidence>
<dbReference type="GO" id="GO:0009263">
    <property type="term" value="P:deoxyribonucleotide biosynthetic process"/>
    <property type="evidence" value="ECO:0007669"/>
    <property type="project" value="UniProtKB-KW"/>
</dbReference>
<evidence type="ECO:0000313" key="13">
    <source>
        <dbReference type="EMBL" id="SPY94918.1"/>
    </source>
</evidence>
<evidence type="ECO:0000256" key="7">
    <source>
        <dbReference type="ARBA" id="ARBA00023116"/>
    </source>
</evidence>
<dbReference type="FunFam" id="1.10.1650.20:FF:000001">
    <property type="entry name" value="Ribonucleoside-diphosphate reductase"/>
    <property type="match status" value="1"/>
</dbReference>
<dbReference type="PROSITE" id="PS00089">
    <property type="entry name" value="RIBORED_LARGE"/>
    <property type="match status" value="1"/>
</dbReference>
<keyword evidence="4 10" id="KW-0547">Nucleotide-binding</keyword>
<dbReference type="AlphaFoldDB" id="A0A2X2BKA1"/>